<dbReference type="Proteomes" id="UP001347796">
    <property type="component" value="Unassembled WGS sequence"/>
</dbReference>
<feature type="domain" description="Glycosyl hydrolase family 59 central" evidence="15">
    <location>
        <begin position="338"/>
        <end position="453"/>
    </location>
</feature>
<comment type="similarity">
    <text evidence="1">Belongs to the glycosyl hydrolase 59 family.</text>
</comment>
<evidence type="ECO:0000256" key="4">
    <source>
        <dbReference type="ARBA" id="ARBA00022801"/>
    </source>
</evidence>
<evidence type="ECO:0000259" key="16">
    <source>
        <dbReference type="Pfam" id="PF21708"/>
    </source>
</evidence>
<keyword evidence="9" id="KW-0325">Glycoprotein</keyword>
<dbReference type="Pfam" id="PF17387">
    <property type="entry name" value="Glyco_hydro_59M"/>
    <property type="match status" value="1"/>
</dbReference>
<evidence type="ECO:0000256" key="1">
    <source>
        <dbReference type="ARBA" id="ARBA00005637"/>
    </source>
</evidence>
<evidence type="ECO:0000256" key="10">
    <source>
        <dbReference type="ARBA" id="ARBA00023295"/>
    </source>
</evidence>
<evidence type="ECO:0000259" key="14">
    <source>
        <dbReference type="Pfam" id="PF02057"/>
    </source>
</evidence>
<evidence type="ECO:0000256" key="5">
    <source>
        <dbReference type="ARBA" id="ARBA00022919"/>
    </source>
</evidence>
<comment type="caution">
    <text evidence="17">The sequence shown here is derived from an EMBL/GenBank/DDBJ whole genome shotgun (WGS) entry which is preliminary data.</text>
</comment>
<dbReference type="InterPro" id="IPR035394">
    <property type="entry name" value="Glyco_hydro_59_dom"/>
</dbReference>
<dbReference type="InterPro" id="IPR001286">
    <property type="entry name" value="Glyco_hydro_59"/>
</dbReference>
<keyword evidence="6" id="KW-0442">Lipid degradation</keyword>
<gene>
    <name evidence="17" type="ORF">SNE40_009215</name>
</gene>
<evidence type="ECO:0000256" key="2">
    <source>
        <dbReference type="ARBA" id="ARBA00012657"/>
    </source>
</evidence>
<keyword evidence="3 13" id="KW-0732">Signal</keyword>
<name>A0AAN8JQL8_PATCE</name>
<feature type="active site" description="Nucleophile" evidence="12">
    <location>
        <position position="253"/>
    </location>
</feature>
<reference evidence="17 18" key="1">
    <citation type="submission" date="2024-01" db="EMBL/GenBank/DDBJ databases">
        <title>The genome of the rayed Mediterranean limpet Patella caerulea (Linnaeus, 1758).</title>
        <authorList>
            <person name="Anh-Thu Weber A."/>
            <person name="Halstead-Nussloch G."/>
        </authorList>
    </citation>
    <scope>NUCLEOTIDE SEQUENCE [LARGE SCALE GENOMIC DNA]</scope>
    <source>
        <strain evidence="17">AATW-2023a</strain>
        <tissue evidence="17">Whole specimen</tissue>
    </source>
</reference>
<evidence type="ECO:0000256" key="9">
    <source>
        <dbReference type="ARBA" id="ARBA00023180"/>
    </source>
</evidence>
<keyword evidence="5" id="KW-0746">Sphingolipid metabolism</keyword>
<dbReference type="GO" id="GO:0004336">
    <property type="term" value="F:galactosylceramidase activity"/>
    <property type="evidence" value="ECO:0007669"/>
    <property type="project" value="UniProtKB-EC"/>
</dbReference>
<evidence type="ECO:0000256" key="6">
    <source>
        <dbReference type="ARBA" id="ARBA00022963"/>
    </source>
</evidence>
<evidence type="ECO:0000256" key="12">
    <source>
        <dbReference type="PIRSR" id="PIRSR601286-50"/>
    </source>
</evidence>
<dbReference type="PANTHER" id="PTHR15172">
    <property type="entry name" value="GALACTOCEREBROSIDASE"/>
    <property type="match status" value="1"/>
</dbReference>
<dbReference type="Gene3D" id="3.20.20.80">
    <property type="entry name" value="Glycosidases"/>
    <property type="match status" value="1"/>
</dbReference>
<keyword evidence="10" id="KW-0326">Glycosidase</keyword>
<dbReference type="InterPro" id="IPR013785">
    <property type="entry name" value="Aldolase_TIM"/>
</dbReference>
<organism evidence="17 18">
    <name type="scientific">Patella caerulea</name>
    <name type="common">Rayed Mediterranean limpet</name>
    <dbReference type="NCBI Taxonomy" id="87958"/>
    <lineage>
        <taxon>Eukaryota</taxon>
        <taxon>Metazoa</taxon>
        <taxon>Spiralia</taxon>
        <taxon>Lophotrochozoa</taxon>
        <taxon>Mollusca</taxon>
        <taxon>Gastropoda</taxon>
        <taxon>Patellogastropoda</taxon>
        <taxon>Patelloidea</taxon>
        <taxon>Patellidae</taxon>
        <taxon>Patella</taxon>
    </lineage>
</organism>
<dbReference type="PRINTS" id="PR00850">
    <property type="entry name" value="GLHYDRLASE59"/>
</dbReference>
<feature type="active site" description="Proton donor/acceptor" evidence="12">
    <location>
        <position position="177"/>
    </location>
</feature>
<evidence type="ECO:0000313" key="17">
    <source>
        <dbReference type="EMBL" id="KAK6181342.1"/>
    </source>
</evidence>
<keyword evidence="7" id="KW-0443">Lipid metabolism</keyword>
<dbReference type="Pfam" id="PF02057">
    <property type="entry name" value="Glyco_hydro_59"/>
    <property type="match status" value="1"/>
</dbReference>
<evidence type="ECO:0000313" key="18">
    <source>
        <dbReference type="Proteomes" id="UP001347796"/>
    </source>
</evidence>
<keyword evidence="18" id="KW-1185">Reference proteome</keyword>
<feature type="domain" description="Glycosyl hydrolase family 59 C-terminal lectin" evidence="16">
    <location>
        <begin position="489"/>
        <end position="665"/>
    </location>
</feature>
<dbReference type="Pfam" id="PF21708">
    <property type="entry name" value="Glyco_hydro_59_C"/>
    <property type="match status" value="1"/>
</dbReference>
<feature type="signal peptide" evidence="13">
    <location>
        <begin position="1"/>
        <end position="19"/>
    </location>
</feature>
<keyword evidence="8" id="KW-1015">Disulfide bond</keyword>
<proteinExistence type="inferred from homology"/>
<dbReference type="EC" id="3.2.1.46" evidence="2"/>
<dbReference type="Gene3D" id="2.60.120.560">
    <property type="entry name" value="Exo-inulinase, domain 1"/>
    <property type="match status" value="1"/>
</dbReference>
<dbReference type="EMBL" id="JAZGQO010000007">
    <property type="protein sequence ID" value="KAK6181342.1"/>
    <property type="molecule type" value="Genomic_DNA"/>
</dbReference>
<dbReference type="GO" id="GO:0005764">
    <property type="term" value="C:lysosome"/>
    <property type="evidence" value="ECO:0007669"/>
    <property type="project" value="TreeGrafter"/>
</dbReference>
<dbReference type="SUPFAM" id="SSF51445">
    <property type="entry name" value="(Trans)glycosidases"/>
    <property type="match status" value="1"/>
</dbReference>
<protein>
    <recommendedName>
        <fullName evidence="2">galactosylceramidase</fullName>
        <ecNumber evidence="2">3.2.1.46</ecNumber>
    </recommendedName>
    <alternativeName>
        <fullName evidence="11">Galactosylceramidase</fullName>
    </alternativeName>
</protein>
<dbReference type="InterPro" id="IPR049161">
    <property type="entry name" value="GH59_cat"/>
</dbReference>
<evidence type="ECO:0000256" key="3">
    <source>
        <dbReference type="ARBA" id="ARBA00022729"/>
    </source>
</evidence>
<dbReference type="AlphaFoldDB" id="A0AAN8JQL8"/>
<keyword evidence="4" id="KW-0378">Hydrolase</keyword>
<evidence type="ECO:0000259" key="15">
    <source>
        <dbReference type="Pfam" id="PF17387"/>
    </source>
</evidence>
<dbReference type="GO" id="GO:0006683">
    <property type="term" value="P:galactosylceramide catabolic process"/>
    <property type="evidence" value="ECO:0007669"/>
    <property type="project" value="InterPro"/>
</dbReference>
<dbReference type="InterPro" id="IPR017853">
    <property type="entry name" value="GH"/>
</dbReference>
<feature type="domain" description="Glycosyl hydrolase family 59 catalytic" evidence="14">
    <location>
        <begin position="35"/>
        <end position="328"/>
    </location>
</feature>
<evidence type="ECO:0000256" key="11">
    <source>
        <dbReference type="ARBA" id="ARBA00033098"/>
    </source>
</evidence>
<evidence type="ECO:0000256" key="13">
    <source>
        <dbReference type="SAM" id="SignalP"/>
    </source>
</evidence>
<dbReference type="FunFam" id="3.20.20.80:FF:000026">
    <property type="entry name" value="galactocerebrosidase precursor"/>
    <property type="match status" value="1"/>
</dbReference>
<dbReference type="GO" id="GO:0016020">
    <property type="term" value="C:membrane"/>
    <property type="evidence" value="ECO:0007669"/>
    <property type="project" value="GOC"/>
</dbReference>
<feature type="chain" id="PRO_5042976234" description="galactosylceramidase" evidence="13">
    <location>
        <begin position="20"/>
        <end position="680"/>
    </location>
</feature>
<dbReference type="PANTHER" id="PTHR15172:SF1">
    <property type="entry name" value="GALACTOCEREBROSIDASE"/>
    <property type="match status" value="1"/>
</dbReference>
<dbReference type="InterPro" id="IPR049162">
    <property type="entry name" value="GH59_C"/>
</dbReference>
<evidence type="ECO:0000256" key="8">
    <source>
        <dbReference type="ARBA" id="ARBA00023157"/>
    </source>
</evidence>
<accession>A0AAN8JQL8</accession>
<evidence type="ECO:0000256" key="7">
    <source>
        <dbReference type="ARBA" id="ARBA00023098"/>
    </source>
</evidence>
<dbReference type="Gene3D" id="3.20.20.70">
    <property type="entry name" value="Aldolase class I"/>
    <property type="match status" value="1"/>
</dbReference>
<sequence length="680" mass="75713">MGVISKTIAIFTCLTSVSAQAVYPVDITNGLGRRFDGIGGLSAGASSKLLVNYPQKQRDEILDYLFKPNVGASLQILKVEIGGDAQSTDGTEATHMRNRNDVNYYRGYEWWLMKEAKKRNPNIKLYGLPWGFPGWVGNYTQNPYTDPSQLAEYVISWIRGAREVNDLNIDYIGIWNERMYDIKYVKTLRKQLDMSNFTSVKIVAADYFGWNIAFDIMKDPEFGDAIYGIGVHYPGTSTSVGALQTGKPLWSSEDFSSLDDLVGGGCWARILNRNYVNGFMTSTISWALIASWYEGLPYNGDGLMTANEPWSGHYNVATPIWVSAHTTQFTTTEWSYLQHGSGVGNLQYGGTFVSLVSPDQSQLTIVIETMSHDTSVCIRPPLPAYNLSSQSVQFNLKGKLGNIDQFYVRYSKLSRDQTFQMFTRKDPIPVINGIVRLNLGVDEVWTLTTVSPGNKAVTTPPPSKPFPMPYHDDFEKTPVYSEPNNLSPQIGSFEVVQTGSPPNQVVRQTSIQPSVEWCAADSLPRSLAIIGSYRWINVNISVRFNLDLSDSANGIFLAARINETGCDSHKAFGVFLVIYPTLNHYLLNSDIAGLDTVQYGNLTNVPIYKEWNTVRLSVTGYEATAVFNNIMLFSISLTTSPEPGFVGVGTTSLGLADFDDLIIDQITRKLKFDLNFKINF</sequence>